<name>A0A1R2B6B2_9CILI</name>
<sequence>MERQPIVKYPQIYVNRPNIDIQNTSEVKRLSPEPEVEECCEDIQLKEIIENLGIDFDTVSQLKYISHDSSTDTCLHCKLLSKVSTLQDNIGKISQEIGSTQELLKIKKIQNNDLKSIIDRLEGSIGQNITSGEINVEKTPKTCSCGNACLIV</sequence>
<dbReference type="AlphaFoldDB" id="A0A1R2B6B2"/>
<evidence type="ECO:0000313" key="1">
    <source>
        <dbReference type="EMBL" id="OMJ72299.1"/>
    </source>
</evidence>
<accession>A0A1R2B6B2</accession>
<comment type="caution">
    <text evidence="1">The sequence shown here is derived from an EMBL/GenBank/DDBJ whole genome shotgun (WGS) entry which is preliminary data.</text>
</comment>
<gene>
    <name evidence="1" type="ORF">SteCoe_29293</name>
</gene>
<dbReference type="EMBL" id="MPUH01000913">
    <property type="protein sequence ID" value="OMJ72299.1"/>
    <property type="molecule type" value="Genomic_DNA"/>
</dbReference>
<dbReference type="Proteomes" id="UP000187209">
    <property type="component" value="Unassembled WGS sequence"/>
</dbReference>
<evidence type="ECO:0000313" key="2">
    <source>
        <dbReference type="Proteomes" id="UP000187209"/>
    </source>
</evidence>
<protein>
    <submittedName>
        <fullName evidence="1">Uncharacterized protein</fullName>
    </submittedName>
</protein>
<keyword evidence="2" id="KW-1185">Reference proteome</keyword>
<proteinExistence type="predicted"/>
<organism evidence="1 2">
    <name type="scientific">Stentor coeruleus</name>
    <dbReference type="NCBI Taxonomy" id="5963"/>
    <lineage>
        <taxon>Eukaryota</taxon>
        <taxon>Sar</taxon>
        <taxon>Alveolata</taxon>
        <taxon>Ciliophora</taxon>
        <taxon>Postciliodesmatophora</taxon>
        <taxon>Heterotrichea</taxon>
        <taxon>Heterotrichida</taxon>
        <taxon>Stentoridae</taxon>
        <taxon>Stentor</taxon>
    </lineage>
</organism>
<reference evidence="1 2" key="1">
    <citation type="submission" date="2016-11" db="EMBL/GenBank/DDBJ databases">
        <title>The macronuclear genome of Stentor coeruleus: a giant cell with tiny introns.</title>
        <authorList>
            <person name="Slabodnick M."/>
            <person name="Ruby J.G."/>
            <person name="Reiff S.B."/>
            <person name="Swart E.C."/>
            <person name="Gosai S."/>
            <person name="Prabakaran S."/>
            <person name="Witkowska E."/>
            <person name="Larue G.E."/>
            <person name="Fisher S."/>
            <person name="Freeman R.M."/>
            <person name="Gunawardena J."/>
            <person name="Chu W."/>
            <person name="Stover N.A."/>
            <person name="Gregory B.D."/>
            <person name="Nowacki M."/>
            <person name="Derisi J."/>
            <person name="Roy S.W."/>
            <person name="Marshall W.F."/>
            <person name="Sood P."/>
        </authorList>
    </citation>
    <scope>NUCLEOTIDE SEQUENCE [LARGE SCALE GENOMIC DNA]</scope>
    <source>
        <strain evidence="1">WM001</strain>
    </source>
</reference>